<keyword evidence="5" id="KW-0067">ATP-binding</keyword>
<dbReference type="Pfam" id="PF00501">
    <property type="entry name" value="AMP-binding"/>
    <property type="match status" value="1"/>
</dbReference>
<reference evidence="9" key="2">
    <citation type="submission" date="2023-04" db="EMBL/GenBank/DDBJ databases">
        <authorList>
            <person name="Bruccoleri R.E."/>
            <person name="Oakeley E.J."/>
            <person name="Faust A.-M."/>
            <person name="Dessus-Babus S."/>
            <person name="Altorfer M."/>
            <person name="Burckhardt D."/>
            <person name="Oertli M."/>
            <person name="Naumann U."/>
            <person name="Petersen F."/>
            <person name="Wong J."/>
        </authorList>
    </citation>
    <scope>NUCLEOTIDE SEQUENCE</scope>
    <source>
        <strain evidence="9">GSM-AAB239-AS_SAM_17_03QT</strain>
        <tissue evidence="9">Leaf</tissue>
    </source>
</reference>
<dbReference type="PANTHER" id="PTHR24096">
    <property type="entry name" value="LONG-CHAIN-FATTY-ACID--COA LIGASE"/>
    <property type="match status" value="1"/>
</dbReference>
<dbReference type="Gene3D" id="3.30.300.30">
    <property type="match status" value="1"/>
</dbReference>
<dbReference type="AlphaFoldDB" id="A0AAX6GRV0"/>
<evidence type="ECO:0000313" key="9">
    <source>
        <dbReference type="EMBL" id="KAJ6831055.1"/>
    </source>
</evidence>
<dbReference type="Pfam" id="PF13193">
    <property type="entry name" value="AMP-binding_C"/>
    <property type="match status" value="1"/>
</dbReference>
<evidence type="ECO:0000256" key="3">
    <source>
        <dbReference type="ARBA" id="ARBA00022598"/>
    </source>
</evidence>
<feature type="domain" description="AMP-dependent synthetase/ligase" evidence="7">
    <location>
        <begin position="39"/>
        <end position="397"/>
    </location>
</feature>
<dbReference type="EMBL" id="JANAVB010017000">
    <property type="protein sequence ID" value="KAJ6831055.1"/>
    <property type="molecule type" value="Genomic_DNA"/>
</dbReference>
<feature type="domain" description="AMP-binding enzyme C-terminal" evidence="8">
    <location>
        <begin position="448"/>
        <end position="523"/>
    </location>
</feature>
<dbReference type="GO" id="GO:0009698">
    <property type="term" value="P:phenylpropanoid metabolic process"/>
    <property type="evidence" value="ECO:0007669"/>
    <property type="project" value="UniProtKB-ARBA"/>
</dbReference>
<comment type="caution">
    <text evidence="9">The sequence shown here is derived from an EMBL/GenBank/DDBJ whole genome shotgun (WGS) entry which is preliminary data.</text>
</comment>
<protein>
    <recommendedName>
        <fullName evidence="2">4-coumarate--CoA ligase</fullName>
        <ecNumber evidence="2">6.2.1.12</ecNumber>
    </recommendedName>
</protein>
<keyword evidence="10" id="KW-1185">Reference proteome</keyword>
<accession>A0AAX6GRV0</accession>
<dbReference type="InterPro" id="IPR042099">
    <property type="entry name" value="ANL_N_sf"/>
</dbReference>
<evidence type="ECO:0000256" key="4">
    <source>
        <dbReference type="ARBA" id="ARBA00022741"/>
    </source>
</evidence>
<dbReference type="PROSITE" id="PS00455">
    <property type="entry name" value="AMP_BINDING"/>
    <property type="match status" value="1"/>
</dbReference>
<dbReference type="Gene3D" id="3.40.50.12780">
    <property type="entry name" value="N-terminal domain of ligase-like"/>
    <property type="match status" value="1"/>
</dbReference>
<dbReference type="FunFam" id="3.30.300.30:FF:000007">
    <property type="entry name" value="4-coumarate--CoA ligase 2"/>
    <property type="match status" value="1"/>
</dbReference>
<evidence type="ECO:0000256" key="2">
    <source>
        <dbReference type="ARBA" id="ARBA00012959"/>
    </source>
</evidence>
<dbReference type="GO" id="GO:0016207">
    <property type="term" value="F:4-coumarate-CoA ligase activity"/>
    <property type="evidence" value="ECO:0007669"/>
    <property type="project" value="UniProtKB-EC"/>
</dbReference>
<evidence type="ECO:0000259" key="8">
    <source>
        <dbReference type="Pfam" id="PF13193"/>
    </source>
</evidence>
<evidence type="ECO:0000259" key="7">
    <source>
        <dbReference type="Pfam" id="PF00501"/>
    </source>
</evidence>
<dbReference type="FunFam" id="3.40.50.12780:FF:000003">
    <property type="entry name" value="Long-chain-fatty-acid--CoA ligase FadD"/>
    <property type="match status" value="1"/>
</dbReference>
<sequence length="537" mass="57172">MATAGNSDIFSDGVYRSPRPPIAFPDDPDLSMVPFLFLNAASYPDRIALADAASGDSLTFRQLRSSVSSAAAALSSLNIAKGDVVLLFAPNSVHFPVCFLSVVSLGAVATTVNPAYTTAELSKQAEDSNAKLVLTTPSLSRKATPLGLPVAYVGDIAKTTPPPPPPPPRRFAPPPRILQSDAAALLYSSGTTGASKGVVLTHRNFICTSLMLSADQDTDGDGGGVNTVLCFLPMFHVYGLSNVIYGNLRRGNTVVVMERFGMEAMIRTVEKYGVTHVPVVPPILVALAKKSGAAGGYNLSSLRRIGVGAAPVGADVMEEVATIYPHVQIAQGYAMTESCGAISAELPGGEERKFGSSGVLYSGIECKVVDVETSKPLPPNQKGELCFRGPNIMQGYFNNPEATKMALDENGWLHSGDLGYLDEKGQLFVVDRIKELIKCKGFQVAPAELEGLLLSHPEILDAAVIPFPDVEAGEVPIAYVVTSQNSSLTERGIQIFVAKQVASFKRLRRVTFMKSIPKTAAGKILRRELMKTSRSKL</sequence>
<evidence type="ECO:0000256" key="1">
    <source>
        <dbReference type="ARBA" id="ARBA00006432"/>
    </source>
</evidence>
<dbReference type="InterPro" id="IPR025110">
    <property type="entry name" value="AMP-bd_C"/>
</dbReference>
<comment type="similarity">
    <text evidence="1">Belongs to the ATP-dependent AMP-binding enzyme family.</text>
</comment>
<evidence type="ECO:0000313" key="10">
    <source>
        <dbReference type="Proteomes" id="UP001140949"/>
    </source>
</evidence>
<evidence type="ECO:0000256" key="5">
    <source>
        <dbReference type="ARBA" id="ARBA00022840"/>
    </source>
</evidence>
<gene>
    <name evidence="9" type="ORF">M6B38_349995</name>
</gene>
<dbReference type="GO" id="GO:0005524">
    <property type="term" value="F:ATP binding"/>
    <property type="evidence" value="ECO:0007669"/>
    <property type="project" value="UniProtKB-KW"/>
</dbReference>
<dbReference type="GO" id="GO:0106290">
    <property type="term" value="F:trans-cinnamate-CoA ligase activity"/>
    <property type="evidence" value="ECO:0007669"/>
    <property type="project" value="UniProtKB-ARBA"/>
</dbReference>
<dbReference type="EC" id="6.2.1.12" evidence="2"/>
<dbReference type="InterPro" id="IPR020845">
    <property type="entry name" value="AMP-binding_CS"/>
</dbReference>
<dbReference type="PANTHER" id="PTHR24096:SF425">
    <property type="entry name" value="4-COUMARATE--COA LIGASE-LIKE 7"/>
    <property type="match status" value="1"/>
</dbReference>
<name>A0AAX6GRV0_IRIPA</name>
<dbReference type="Proteomes" id="UP001140949">
    <property type="component" value="Unassembled WGS sequence"/>
</dbReference>
<proteinExistence type="inferred from homology"/>
<dbReference type="InterPro" id="IPR045851">
    <property type="entry name" value="AMP-bd_C_sf"/>
</dbReference>
<dbReference type="SUPFAM" id="SSF56801">
    <property type="entry name" value="Acetyl-CoA synthetase-like"/>
    <property type="match status" value="1"/>
</dbReference>
<keyword evidence="3" id="KW-0436">Ligase</keyword>
<reference evidence="9" key="1">
    <citation type="journal article" date="2023" name="GigaByte">
        <title>Genome assembly of the bearded iris, Iris pallida Lam.</title>
        <authorList>
            <person name="Bruccoleri R.E."/>
            <person name="Oakeley E.J."/>
            <person name="Faust A.M.E."/>
            <person name="Altorfer M."/>
            <person name="Dessus-Babus S."/>
            <person name="Burckhardt D."/>
            <person name="Oertli M."/>
            <person name="Naumann U."/>
            <person name="Petersen F."/>
            <person name="Wong J."/>
        </authorList>
    </citation>
    <scope>NUCLEOTIDE SEQUENCE</scope>
    <source>
        <strain evidence="9">GSM-AAB239-AS_SAM_17_03QT</strain>
    </source>
</reference>
<comment type="catalytic activity">
    <reaction evidence="6">
        <text>(E)-4-coumarate + ATP + CoA = (E)-4-coumaroyl-CoA + AMP + diphosphate</text>
        <dbReference type="Rhea" id="RHEA:19641"/>
        <dbReference type="ChEBI" id="CHEBI:12876"/>
        <dbReference type="ChEBI" id="CHEBI:30616"/>
        <dbReference type="ChEBI" id="CHEBI:33019"/>
        <dbReference type="ChEBI" id="CHEBI:57287"/>
        <dbReference type="ChEBI" id="CHEBI:85008"/>
        <dbReference type="ChEBI" id="CHEBI:456215"/>
        <dbReference type="EC" id="6.2.1.12"/>
    </reaction>
    <physiologicalReaction direction="left-to-right" evidence="6">
        <dbReference type="Rhea" id="RHEA:19642"/>
    </physiologicalReaction>
</comment>
<dbReference type="InterPro" id="IPR000873">
    <property type="entry name" value="AMP-dep_synth/lig_dom"/>
</dbReference>
<keyword evidence="4" id="KW-0547">Nucleotide-binding</keyword>
<dbReference type="CDD" id="cd05904">
    <property type="entry name" value="4CL"/>
    <property type="match status" value="1"/>
</dbReference>
<organism evidence="9 10">
    <name type="scientific">Iris pallida</name>
    <name type="common">Sweet iris</name>
    <dbReference type="NCBI Taxonomy" id="29817"/>
    <lineage>
        <taxon>Eukaryota</taxon>
        <taxon>Viridiplantae</taxon>
        <taxon>Streptophyta</taxon>
        <taxon>Embryophyta</taxon>
        <taxon>Tracheophyta</taxon>
        <taxon>Spermatophyta</taxon>
        <taxon>Magnoliopsida</taxon>
        <taxon>Liliopsida</taxon>
        <taxon>Asparagales</taxon>
        <taxon>Iridaceae</taxon>
        <taxon>Iridoideae</taxon>
        <taxon>Irideae</taxon>
        <taxon>Iris</taxon>
    </lineage>
</organism>
<evidence type="ECO:0000256" key="6">
    <source>
        <dbReference type="ARBA" id="ARBA00034252"/>
    </source>
</evidence>